<protein>
    <submittedName>
        <fullName evidence="1">Uncharacterized protein</fullName>
    </submittedName>
</protein>
<dbReference type="AlphaFoldDB" id="A0ABD6E2F0"/>
<evidence type="ECO:0000313" key="2">
    <source>
        <dbReference type="Proteomes" id="UP001608902"/>
    </source>
</evidence>
<organism evidence="1 2">
    <name type="scientific">Gnathostoma spinigerum</name>
    <dbReference type="NCBI Taxonomy" id="75299"/>
    <lineage>
        <taxon>Eukaryota</taxon>
        <taxon>Metazoa</taxon>
        <taxon>Ecdysozoa</taxon>
        <taxon>Nematoda</taxon>
        <taxon>Chromadorea</taxon>
        <taxon>Rhabditida</taxon>
        <taxon>Spirurina</taxon>
        <taxon>Gnathostomatomorpha</taxon>
        <taxon>Gnathostomatoidea</taxon>
        <taxon>Gnathostomatidae</taxon>
        <taxon>Gnathostoma</taxon>
    </lineage>
</organism>
<sequence length="79" mass="9320">MHYHASRSTFSDASHLFQLAFRGLTTNYDLRKRSLVVKRSISNDSLRDYGNILKSLRHHRKKNTRLIKTSVFMSSHRTQ</sequence>
<keyword evidence="2" id="KW-1185">Reference proteome</keyword>
<accession>A0ABD6E2F0</accession>
<reference evidence="1 2" key="1">
    <citation type="submission" date="2024-08" db="EMBL/GenBank/DDBJ databases">
        <title>Gnathostoma spinigerum genome.</title>
        <authorList>
            <person name="Gonzalez-Bertolin B."/>
            <person name="Monzon S."/>
            <person name="Zaballos A."/>
            <person name="Jimenez P."/>
            <person name="Dekumyoy P."/>
            <person name="Varona S."/>
            <person name="Cuesta I."/>
            <person name="Sumanam S."/>
            <person name="Adisakwattana P."/>
            <person name="Gasser R.B."/>
            <person name="Hernandez-Gonzalez A."/>
            <person name="Young N.D."/>
            <person name="Perteguer M.J."/>
        </authorList>
    </citation>
    <scope>NUCLEOTIDE SEQUENCE [LARGE SCALE GENOMIC DNA]</scope>
    <source>
        <strain evidence="1">AL3</strain>
        <tissue evidence="1">Liver</tissue>
    </source>
</reference>
<name>A0ABD6E2F0_9BILA</name>
<gene>
    <name evidence="1" type="ORF">AB6A40_000607</name>
</gene>
<dbReference type="Proteomes" id="UP001608902">
    <property type="component" value="Unassembled WGS sequence"/>
</dbReference>
<dbReference type="EMBL" id="JBGFUD010000176">
    <property type="protein sequence ID" value="MFH4973898.1"/>
    <property type="molecule type" value="Genomic_DNA"/>
</dbReference>
<comment type="caution">
    <text evidence="1">The sequence shown here is derived from an EMBL/GenBank/DDBJ whole genome shotgun (WGS) entry which is preliminary data.</text>
</comment>
<proteinExistence type="predicted"/>
<evidence type="ECO:0000313" key="1">
    <source>
        <dbReference type="EMBL" id="MFH4973898.1"/>
    </source>
</evidence>